<evidence type="ECO:0000313" key="2">
    <source>
        <dbReference type="Proteomes" id="UP000587070"/>
    </source>
</evidence>
<keyword evidence="2" id="KW-1185">Reference proteome</keyword>
<protein>
    <submittedName>
        <fullName evidence="1">Uncharacterized protein</fullName>
    </submittedName>
</protein>
<dbReference type="OrthoDB" id="9180615at2"/>
<dbReference type="AlphaFoldDB" id="A0A840GJQ3"/>
<organism evidence="1 2">
    <name type="scientific">Rhodocyclus tenuis</name>
    <name type="common">Rhodospirillum tenue</name>
    <dbReference type="NCBI Taxonomy" id="1066"/>
    <lineage>
        <taxon>Bacteria</taxon>
        <taxon>Pseudomonadati</taxon>
        <taxon>Pseudomonadota</taxon>
        <taxon>Betaproteobacteria</taxon>
        <taxon>Rhodocyclales</taxon>
        <taxon>Rhodocyclaceae</taxon>
        <taxon>Rhodocyclus</taxon>
    </lineage>
</organism>
<gene>
    <name evidence="1" type="ORF">GGD90_003072</name>
</gene>
<dbReference type="Proteomes" id="UP000587070">
    <property type="component" value="Unassembled WGS sequence"/>
</dbReference>
<name>A0A840GJQ3_RHOTE</name>
<evidence type="ECO:0000313" key="1">
    <source>
        <dbReference type="EMBL" id="MBB4248672.1"/>
    </source>
</evidence>
<sequence>MRTSLNIEARSAGKLRRSCRDVQDVRWRQELPASWSDLAIEPVRFDVFREYEMSAERTIGHDEHDEPCFCACRYILTQLVADEDDLFFEMPVYAETLAAWRLRDRRWLVLRNVVAYAEKARRSLSFSGSMPR</sequence>
<accession>A0A840GJQ3</accession>
<comment type="caution">
    <text evidence="1">The sequence shown here is derived from an EMBL/GenBank/DDBJ whole genome shotgun (WGS) entry which is preliminary data.</text>
</comment>
<reference evidence="1 2" key="1">
    <citation type="submission" date="2020-08" db="EMBL/GenBank/DDBJ databases">
        <title>Genome sequencing of Purple Non-Sulfur Bacteria from various extreme environments.</title>
        <authorList>
            <person name="Mayer M."/>
        </authorList>
    </citation>
    <scope>NUCLEOTIDE SEQUENCE [LARGE SCALE GENOMIC DNA]</scope>
    <source>
        <strain evidence="1 2">2761</strain>
    </source>
</reference>
<proteinExistence type="predicted"/>
<dbReference type="EMBL" id="JACIGE010000013">
    <property type="protein sequence ID" value="MBB4248672.1"/>
    <property type="molecule type" value="Genomic_DNA"/>
</dbReference>
<dbReference type="RefSeq" id="WP_153117642.1">
    <property type="nucleotide sequence ID" value="NZ_JACIGE010000013.1"/>
</dbReference>